<feature type="binding site" evidence="13">
    <location>
        <position position="158"/>
    </location>
    <ligand>
        <name>Zn(2+)</name>
        <dbReference type="ChEBI" id="CHEBI:29105"/>
        <label>1</label>
    </ligand>
</feature>
<dbReference type="Proteomes" id="UP000050920">
    <property type="component" value="Unassembled WGS sequence"/>
</dbReference>
<feature type="domain" description="CR-type" evidence="16">
    <location>
        <begin position="142"/>
        <end position="224"/>
    </location>
</feature>
<dbReference type="GO" id="GO:0009408">
    <property type="term" value="P:response to heat"/>
    <property type="evidence" value="ECO:0007669"/>
    <property type="project" value="InterPro"/>
</dbReference>
<dbReference type="SUPFAM" id="SSF46565">
    <property type="entry name" value="Chaperone J-domain"/>
    <property type="match status" value="1"/>
</dbReference>
<dbReference type="GO" id="GO:0008270">
    <property type="term" value="F:zinc ion binding"/>
    <property type="evidence" value="ECO:0007669"/>
    <property type="project" value="UniProtKB-UniRule"/>
</dbReference>
<dbReference type="InterPro" id="IPR036869">
    <property type="entry name" value="J_dom_sf"/>
</dbReference>
<dbReference type="CDD" id="cd10719">
    <property type="entry name" value="DnaJ_zf"/>
    <property type="match status" value="1"/>
</dbReference>
<dbReference type="Gene3D" id="2.10.230.10">
    <property type="entry name" value="Heat shock protein DnaJ, cysteine-rich domain"/>
    <property type="match status" value="1"/>
</dbReference>
<dbReference type="RefSeq" id="WP_024625346.1">
    <property type="nucleotide sequence ID" value="NZ_AYGX02000144.1"/>
</dbReference>
<dbReference type="Gene3D" id="1.10.287.110">
    <property type="entry name" value="DnaJ domain"/>
    <property type="match status" value="1"/>
</dbReference>
<dbReference type="CDD" id="cd06257">
    <property type="entry name" value="DnaJ"/>
    <property type="match status" value="1"/>
</dbReference>
<feature type="binding site" evidence="13">
    <location>
        <position position="215"/>
    </location>
    <ligand>
        <name>Zn(2+)</name>
        <dbReference type="ChEBI" id="CHEBI:29105"/>
        <label>1</label>
    </ligand>
</feature>
<evidence type="ECO:0000256" key="3">
    <source>
        <dbReference type="ARBA" id="ARBA00022490"/>
    </source>
</evidence>
<evidence type="ECO:0000256" key="10">
    <source>
        <dbReference type="ARBA" id="ARBA00023186"/>
    </source>
</evidence>
<dbReference type="GO" id="GO:0031072">
    <property type="term" value="F:heat shock protein binding"/>
    <property type="evidence" value="ECO:0007669"/>
    <property type="project" value="InterPro"/>
</dbReference>
<dbReference type="HAMAP" id="MF_01152">
    <property type="entry name" value="DnaJ"/>
    <property type="match status" value="1"/>
</dbReference>
<dbReference type="GO" id="GO:0006260">
    <property type="term" value="P:DNA replication"/>
    <property type="evidence" value="ECO:0007669"/>
    <property type="project" value="UniProtKB-KW"/>
</dbReference>
<dbReference type="PROSITE" id="PS51188">
    <property type="entry name" value="ZF_CR"/>
    <property type="match status" value="1"/>
</dbReference>
<evidence type="ECO:0000256" key="6">
    <source>
        <dbReference type="ARBA" id="ARBA00022737"/>
    </source>
</evidence>
<comment type="cofactor">
    <cofactor evidence="13">
        <name>Zn(2+)</name>
        <dbReference type="ChEBI" id="CHEBI:29105"/>
    </cofactor>
    <text evidence="13">Binds 2 Zn(2+) ions per monomer.</text>
</comment>
<dbReference type="SMART" id="SM00271">
    <property type="entry name" value="DnaJ"/>
    <property type="match status" value="1"/>
</dbReference>
<feature type="repeat" description="CXXCXGXG motif" evidence="13">
    <location>
        <begin position="172"/>
        <end position="179"/>
    </location>
</feature>
<dbReference type="PROSITE" id="PS00636">
    <property type="entry name" value="DNAJ_1"/>
    <property type="match status" value="1"/>
</dbReference>
<gene>
    <name evidence="13" type="primary">dnaJ</name>
    <name evidence="17" type="ORF">DY78_GL001143</name>
</gene>
<comment type="function">
    <text evidence="13">Participates actively in the response to hyperosmotic and heat shock by preventing the aggregation of stress-denatured proteins and by disaggregating proteins, also in an autonomous, DnaK-independent fashion. Unfolded proteins bind initially to DnaJ; upon interaction with the DnaJ-bound protein, DnaK hydrolyzes its bound ATP, resulting in the formation of a stable complex. GrpE releases ADP from DnaK; ATP binding to DnaK triggers the release of the substrate protein, thus completing the reaction cycle. Several rounds of ATP-dependent interactions between DnaJ, DnaK and GrpE are required for fully efficient folding. Also involved, together with DnaK and GrpE, in the DNA replication of plasmids through activation of initiation proteins.</text>
</comment>
<comment type="caution">
    <text evidence="17">The sequence shown here is derived from an EMBL/GenBank/DDBJ whole genome shotgun (WGS) entry which is preliminary data.</text>
</comment>
<keyword evidence="18" id="KW-1185">Reference proteome</keyword>
<feature type="repeat" description="CXXCXGXG motif" evidence="13">
    <location>
        <begin position="198"/>
        <end position="205"/>
    </location>
</feature>
<dbReference type="Pfam" id="PF01556">
    <property type="entry name" value="DnaJ_C"/>
    <property type="match status" value="1"/>
</dbReference>
<dbReference type="PANTHER" id="PTHR43096:SF48">
    <property type="entry name" value="CHAPERONE PROTEIN DNAJ"/>
    <property type="match status" value="1"/>
</dbReference>
<dbReference type="GO" id="GO:0051082">
    <property type="term" value="F:unfolded protein binding"/>
    <property type="evidence" value="ECO:0007669"/>
    <property type="project" value="UniProtKB-UniRule"/>
</dbReference>
<keyword evidence="3 13" id="KW-0963">Cytoplasm</keyword>
<feature type="binding site" evidence="13">
    <location>
        <position position="212"/>
    </location>
    <ligand>
        <name>Zn(2+)</name>
        <dbReference type="ChEBI" id="CHEBI:29105"/>
        <label>1</label>
    </ligand>
</feature>
<dbReference type="InterPro" id="IPR001623">
    <property type="entry name" value="DnaJ_domain"/>
</dbReference>
<feature type="repeat" description="CXXCXGXG motif" evidence="13">
    <location>
        <begin position="155"/>
        <end position="162"/>
    </location>
</feature>
<dbReference type="EMBL" id="AYGX02000144">
    <property type="protein sequence ID" value="KRO25692.1"/>
    <property type="molecule type" value="Genomic_DNA"/>
</dbReference>
<dbReference type="GO" id="GO:0042026">
    <property type="term" value="P:protein refolding"/>
    <property type="evidence" value="ECO:0007669"/>
    <property type="project" value="TreeGrafter"/>
</dbReference>
<dbReference type="InterPro" id="IPR002939">
    <property type="entry name" value="DnaJ_C"/>
</dbReference>
<proteinExistence type="inferred from homology"/>
<dbReference type="PRINTS" id="PR00625">
    <property type="entry name" value="JDOMAIN"/>
</dbReference>
<keyword evidence="9 13" id="KW-0346">Stress response</keyword>
<dbReference type="NCBIfam" id="NF008035">
    <property type="entry name" value="PRK10767.1"/>
    <property type="match status" value="1"/>
</dbReference>
<feature type="binding site" evidence="13">
    <location>
        <position position="198"/>
    </location>
    <ligand>
        <name>Zn(2+)</name>
        <dbReference type="ChEBI" id="CHEBI:29105"/>
        <label>2</label>
    </ligand>
</feature>
<feature type="repeat" description="CXXCXGXG motif" evidence="13">
    <location>
        <begin position="212"/>
        <end position="219"/>
    </location>
</feature>
<dbReference type="AlphaFoldDB" id="A0A0R2NK15"/>
<keyword evidence="6 13" id="KW-0677">Repeat</keyword>
<dbReference type="PANTHER" id="PTHR43096">
    <property type="entry name" value="DNAJ HOMOLOG 1, MITOCHONDRIAL-RELATED"/>
    <property type="match status" value="1"/>
</dbReference>
<evidence type="ECO:0000256" key="14">
    <source>
        <dbReference type="PROSITE-ProRule" id="PRU00546"/>
    </source>
</evidence>
<dbReference type="InterPro" id="IPR012724">
    <property type="entry name" value="DnaJ"/>
</dbReference>
<dbReference type="Pfam" id="PF00226">
    <property type="entry name" value="DnaJ"/>
    <property type="match status" value="1"/>
</dbReference>
<dbReference type="InterPro" id="IPR018253">
    <property type="entry name" value="DnaJ_domain_CS"/>
</dbReference>
<comment type="subunit">
    <text evidence="2 13">Homodimer.</text>
</comment>
<dbReference type="SUPFAM" id="SSF57938">
    <property type="entry name" value="DnaJ/Hsp40 cysteine-rich domain"/>
    <property type="match status" value="1"/>
</dbReference>
<reference evidence="17 18" key="1">
    <citation type="journal article" date="2015" name="Genome Announc.">
        <title>Expanding the biotechnology potential of lactobacilli through comparative genomics of 213 strains and associated genera.</title>
        <authorList>
            <person name="Sun Z."/>
            <person name="Harris H.M."/>
            <person name="McCann A."/>
            <person name="Guo C."/>
            <person name="Argimon S."/>
            <person name="Zhang W."/>
            <person name="Yang X."/>
            <person name="Jeffery I.B."/>
            <person name="Cooney J.C."/>
            <person name="Kagawa T.F."/>
            <person name="Liu W."/>
            <person name="Song Y."/>
            <person name="Salvetti E."/>
            <person name="Wrobel A."/>
            <person name="Rasinkangas P."/>
            <person name="Parkhill J."/>
            <person name="Rea M.C."/>
            <person name="O'Sullivan O."/>
            <person name="Ritari J."/>
            <person name="Douillard F.P."/>
            <person name="Paul Ross R."/>
            <person name="Yang R."/>
            <person name="Briner A.E."/>
            <person name="Felis G.E."/>
            <person name="de Vos W.M."/>
            <person name="Barrangou R."/>
            <person name="Klaenhammer T.R."/>
            <person name="Caufield P.W."/>
            <person name="Cui Y."/>
            <person name="Zhang H."/>
            <person name="O'Toole P.W."/>
        </authorList>
    </citation>
    <scope>NUCLEOTIDE SEQUENCE [LARGE SCALE GENOMIC DNA]</scope>
    <source>
        <strain evidence="17 18">DSM 21115</strain>
    </source>
</reference>
<accession>A0A0R2NK15</accession>
<dbReference type="InterPro" id="IPR008971">
    <property type="entry name" value="HSP40/DnaJ_pept-bd"/>
</dbReference>
<feature type="binding site" evidence="13">
    <location>
        <position position="175"/>
    </location>
    <ligand>
        <name>Zn(2+)</name>
        <dbReference type="ChEBI" id="CHEBI:29105"/>
        <label>2</label>
    </ligand>
</feature>
<comment type="domain">
    <text evidence="13">The J domain is necessary and sufficient to stimulate DnaK ATPase activity. Zinc center 1 plays an important role in the autonomous, DnaK-independent chaperone activity of DnaJ. Zinc center 2 is essential for interaction with DnaK and for DnaJ activity.</text>
</comment>
<evidence type="ECO:0000256" key="7">
    <source>
        <dbReference type="ARBA" id="ARBA00022771"/>
    </source>
</evidence>
<dbReference type="GO" id="GO:0005524">
    <property type="term" value="F:ATP binding"/>
    <property type="evidence" value="ECO:0007669"/>
    <property type="project" value="InterPro"/>
</dbReference>
<sequence length="382" mass="40711">MAEQDLYKVLGIEKDASQDEIKKAYRKLSKKYHPDLNHEPGAEEKFKAVNEAYETLGDPQKRAQYDQFGSTGGQQGFGGGAGGFGGGQDFGGFGGGGFEDIFSSFFGGAAGGGGRRPNPTAPQQGRDLQYEMTLKFEDAIFGKKTNITYNREEQCETCGGSGAKPGTSPVTCSKCHGSGYIQVQTNTPLGRMMSQQVCDVCHGTGKEIQDKCATCGGSGHTEQSHSIKVTVPAGVEEGQQMRLQNQGEAGANGGPYGDLFIIFRVEPSDEFERDGATIYFKLPIDFVQAALGDEVQVKTVHGDVKLKIPAGTQTGTTFRLRGKGAPRLRGNGNGDERVTVNIETPNHLNKGQKEALKSFAKASGKTVAGNGKSSLFDKLRGV</sequence>
<evidence type="ECO:0000256" key="13">
    <source>
        <dbReference type="HAMAP-Rule" id="MF_01152"/>
    </source>
</evidence>
<feature type="binding site" evidence="13">
    <location>
        <position position="155"/>
    </location>
    <ligand>
        <name>Zn(2+)</name>
        <dbReference type="ChEBI" id="CHEBI:29105"/>
        <label>1</label>
    </ligand>
</feature>
<name>A0A0R2NK15_9LACO</name>
<evidence type="ECO:0000256" key="11">
    <source>
        <dbReference type="ARBA" id="ARBA00061004"/>
    </source>
</evidence>
<evidence type="ECO:0000259" key="15">
    <source>
        <dbReference type="PROSITE" id="PS50076"/>
    </source>
</evidence>
<keyword evidence="8 13" id="KW-0862">Zinc</keyword>
<evidence type="ECO:0000256" key="1">
    <source>
        <dbReference type="ARBA" id="ARBA00004496"/>
    </source>
</evidence>
<evidence type="ECO:0000313" key="18">
    <source>
        <dbReference type="Proteomes" id="UP000050920"/>
    </source>
</evidence>
<dbReference type="NCBIfam" id="NF010869">
    <property type="entry name" value="PRK14276.1"/>
    <property type="match status" value="1"/>
</dbReference>
<dbReference type="CDD" id="cd10747">
    <property type="entry name" value="DnaJ_C"/>
    <property type="match status" value="1"/>
</dbReference>
<dbReference type="InterPro" id="IPR036410">
    <property type="entry name" value="HSP_DnaJ_Cys-rich_dom_sf"/>
</dbReference>
<dbReference type="GO" id="GO:0005737">
    <property type="term" value="C:cytoplasm"/>
    <property type="evidence" value="ECO:0007669"/>
    <property type="project" value="UniProtKB-SubCell"/>
</dbReference>
<organism evidence="17 18">
    <name type="scientific">Lactiplantibacillus fabifermentans DSM 21115</name>
    <dbReference type="NCBI Taxonomy" id="1413187"/>
    <lineage>
        <taxon>Bacteria</taxon>
        <taxon>Bacillati</taxon>
        <taxon>Bacillota</taxon>
        <taxon>Bacilli</taxon>
        <taxon>Lactobacillales</taxon>
        <taxon>Lactobacillaceae</taxon>
        <taxon>Lactiplantibacillus</taxon>
    </lineage>
</organism>
<dbReference type="FunFam" id="2.60.260.20:FF:000004">
    <property type="entry name" value="Molecular chaperone DnaJ"/>
    <property type="match status" value="1"/>
</dbReference>
<keyword evidence="4 13" id="KW-0235">DNA replication</keyword>
<comment type="subcellular location">
    <subcellularLocation>
        <location evidence="1 13">Cytoplasm</location>
    </subcellularLocation>
</comment>
<evidence type="ECO:0000256" key="9">
    <source>
        <dbReference type="ARBA" id="ARBA00023016"/>
    </source>
</evidence>
<keyword evidence="7 13" id="KW-0863">Zinc-finger</keyword>
<feature type="binding site" evidence="13">
    <location>
        <position position="201"/>
    </location>
    <ligand>
        <name>Zn(2+)</name>
        <dbReference type="ChEBI" id="CHEBI:29105"/>
        <label>2</label>
    </ligand>
</feature>
<dbReference type="FunFam" id="2.10.230.10:FF:000002">
    <property type="entry name" value="Molecular chaperone DnaJ"/>
    <property type="match status" value="1"/>
</dbReference>
<evidence type="ECO:0000256" key="5">
    <source>
        <dbReference type="ARBA" id="ARBA00022723"/>
    </source>
</evidence>
<dbReference type="SUPFAM" id="SSF49493">
    <property type="entry name" value="HSP40/DnaJ peptide-binding domain"/>
    <property type="match status" value="2"/>
</dbReference>
<evidence type="ECO:0000256" key="8">
    <source>
        <dbReference type="ARBA" id="ARBA00022833"/>
    </source>
</evidence>
<evidence type="ECO:0000259" key="16">
    <source>
        <dbReference type="PROSITE" id="PS51188"/>
    </source>
</evidence>
<feature type="zinc finger region" description="CR-type" evidence="14">
    <location>
        <begin position="142"/>
        <end position="224"/>
    </location>
</feature>
<protein>
    <recommendedName>
        <fullName evidence="12 13">Chaperone protein DnaJ</fullName>
    </recommendedName>
</protein>
<dbReference type="Pfam" id="PF00684">
    <property type="entry name" value="DnaJ_CXXCXGXG"/>
    <property type="match status" value="1"/>
</dbReference>
<dbReference type="PROSITE" id="PS50076">
    <property type="entry name" value="DNAJ_2"/>
    <property type="match status" value="1"/>
</dbReference>
<dbReference type="FunFam" id="1.10.287.110:FF:000031">
    <property type="entry name" value="Molecular chaperone DnaJ"/>
    <property type="match status" value="1"/>
</dbReference>
<keyword evidence="10 13" id="KW-0143">Chaperone</keyword>
<dbReference type="InterPro" id="IPR001305">
    <property type="entry name" value="HSP_DnaJ_Cys-rich_dom"/>
</dbReference>
<dbReference type="Gene3D" id="2.60.260.20">
    <property type="entry name" value="Urease metallochaperone UreE, N-terminal domain"/>
    <property type="match status" value="2"/>
</dbReference>
<keyword evidence="5 13" id="KW-0479">Metal-binding</keyword>
<evidence type="ECO:0000256" key="4">
    <source>
        <dbReference type="ARBA" id="ARBA00022705"/>
    </source>
</evidence>
<feature type="domain" description="J" evidence="15">
    <location>
        <begin position="5"/>
        <end position="69"/>
    </location>
</feature>
<evidence type="ECO:0000256" key="2">
    <source>
        <dbReference type="ARBA" id="ARBA00011738"/>
    </source>
</evidence>
<dbReference type="NCBIfam" id="TIGR02349">
    <property type="entry name" value="DnaJ_bact"/>
    <property type="match status" value="1"/>
</dbReference>
<evidence type="ECO:0000313" key="17">
    <source>
        <dbReference type="EMBL" id="KRO25692.1"/>
    </source>
</evidence>
<feature type="binding site" evidence="13">
    <location>
        <position position="172"/>
    </location>
    <ligand>
        <name>Zn(2+)</name>
        <dbReference type="ChEBI" id="CHEBI:29105"/>
        <label>2</label>
    </ligand>
</feature>
<evidence type="ECO:0000256" key="12">
    <source>
        <dbReference type="ARBA" id="ARBA00067609"/>
    </source>
</evidence>
<comment type="similarity">
    <text evidence="11 13">Belongs to the DnaJ family.</text>
</comment>